<sequence length="164" mass="17776">MAAITNTVSLRPMWRTAVLATLAFWLSGSLLLDLVIMPTLYATGMMVEPGFATAGYVIFGVFNRIELICAALILTGVLVLSNTNRALGLASQWMLPLAVGLLGIVLVCTYQLAPAMSALGLELNWFEPATVPALMNQMHLEYWLLELMKLAGMGLLLGQVYRAS</sequence>
<organism evidence="2">
    <name type="scientific">Leptolyngbya sp. NK1-12</name>
    <dbReference type="NCBI Taxonomy" id="2547451"/>
    <lineage>
        <taxon>Bacteria</taxon>
        <taxon>Bacillati</taxon>
        <taxon>Cyanobacteriota</taxon>
        <taxon>Cyanophyceae</taxon>
        <taxon>Leptolyngbyales</taxon>
        <taxon>Leptolyngbyaceae</taxon>
        <taxon>Leptolyngbya group</taxon>
        <taxon>Leptolyngbya</taxon>
    </lineage>
</organism>
<feature type="transmembrane region" description="Helical" evidence="1">
    <location>
        <begin position="142"/>
        <end position="161"/>
    </location>
</feature>
<keyword evidence="1" id="KW-1133">Transmembrane helix</keyword>
<proteinExistence type="predicted"/>
<dbReference type="RefSeq" id="WP_316430863.1">
    <property type="nucleotide sequence ID" value="NZ_CP053586.1"/>
</dbReference>
<evidence type="ECO:0000256" key="1">
    <source>
        <dbReference type="SAM" id="Phobius"/>
    </source>
</evidence>
<keyword evidence="1" id="KW-0472">Membrane</keyword>
<evidence type="ECO:0000313" key="2">
    <source>
        <dbReference type="EMBL" id="WNZ24863.1"/>
    </source>
</evidence>
<feature type="transmembrane region" description="Helical" evidence="1">
    <location>
        <begin position="55"/>
        <end position="81"/>
    </location>
</feature>
<accession>A0AA96WGA2</accession>
<dbReference type="EMBL" id="CP053586">
    <property type="protein sequence ID" value="WNZ24863.1"/>
    <property type="molecule type" value="Genomic_DNA"/>
</dbReference>
<keyword evidence="1" id="KW-0812">Transmembrane</keyword>
<protein>
    <recommendedName>
        <fullName evidence="3">DUF4149 domain-containing protein</fullName>
    </recommendedName>
</protein>
<name>A0AA96WGA2_9CYAN</name>
<evidence type="ECO:0008006" key="3">
    <source>
        <dbReference type="Google" id="ProtNLM"/>
    </source>
</evidence>
<reference evidence="2" key="1">
    <citation type="submission" date="2020-05" db="EMBL/GenBank/DDBJ databases">
        <authorList>
            <person name="Zhu T."/>
            <person name="Keshari N."/>
            <person name="Lu X."/>
        </authorList>
    </citation>
    <scope>NUCLEOTIDE SEQUENCE</scope>
    <source>
        <strain evidence="2">NK1-12</strain>
    </source>
</reference>
<gene>
    <name evidence="2" type="ORF">HJG54_19755</name>
</gene>
<dbReference type="AlphaFoldDB" id="A0AA96WGA2"/>
<feature type="transmembrane region" description="Helical" evidence="1">
    <location>
        <begin position="93"/>
        <end position="113"/>
    </location>
</feature>